<keyword evidence="2" id="KW-0393">Immunoglobulin domain</keyword>
<dbReference type="InterPro" id="IPR050208">
    <property type="entry name" value="MHC_class-I_related"/>
</dbReference>
<gene>
    <name evidence="5" type="ORF">G5714_003839</name>
</gene>
<dbReference type="Proteomes" id="UP000579812">
    <property type="component" value="Unassembled WGS sequence"/>
</dbReference>
<feature type="domain" description="Ig-like" evidence="4">
    <location>
        <begin position="276"/>
        <end position="369"/>
    </location>
</feature>
<dbReference type="PANTHER" id="PTHR16675:SF191">
    <property type="entry name" value="CLASS I HISTOCOMPATIBILITY ANTIGEN, F10 ALPHA CHAIN-LIKE-RELATED"/>
    <property type="match status" value="1"/>
</dbReference>
<evidence type="ECO:0000256" key="3">
    <source>
        <dbReference type="SAM" id="Phobius"/>
    </source>
</evidence>
<dbReference type="PROSITE" id="PS00290">
    <property type="entry name" value="IG_MHC"/>
    <property type="match status" value="1"/>
</dbReference>
<keyword evidence="1" id="KW-0325">Glycoprotein</keyword>
<evidence type="ECO:0000313" key="6">
    <source>
        <dbReference type="Proteomes" id="UP000579812"/>
    </source>
</evidence>
<dbReference type="InterPro" id="IPR036179">
    <property type="entry name" value="Ig-like_dom_sf"/>
</dbReference>
<comment type="caution">
    <text evidence="5">The sequence shown here is derived from an EMBL/GenBank/DDBJ whole genome shotgun (WGS) entry which is preliminary data.</text>
</comment>
<feature type="transmembrane region" description="Helical" evidence="3">
    <location>
        <begin position="378"/>
        <end position="399"/>
    </location>
</feature>
<dbReference type="AlphaFoldDB" id="A0A7J6DAS2"/>
<organism evidence="5 6">
    <name type="scientific">Onychostoma macrolepis</name>
    <dbReference type="NCBI Taxonomy" id="369639"/>
    <lineage>
        <taxon>Eukaryota</taxon>
        <taxon>Metazoa</taxon>
        <taxon>Chordata</taxon>
        <taxon>Craniata</taxon>
        <taxon>Vertebrata</taxon>
        <taxon>Euteleostomi</taxon>
        <taxon>Actinopterygii</taxon>
        <taxon>Neopterygii</taxon>
        <taxon>Teleostei</taxon>
        <taxon>Ostariophysi</taxon>
        <taxon>Cypriniformes</taxon>
        <taxon>Cyprinidae</taxon>
        <taxon>Acrossocheilinae</taxon>
        <taxon>Onychostoma</taxon>
    </lineage>
</organism>
<dbReference type="SUPFAM" id="SSF48726">
    <property type="entry name" value="Immunoglobulin"/>
    <property type="match status" value="1"/>
</dbReference>
<dbReference type="Pfam" id="PF07654">
    <property type="entry name" value="C1-set"/>
    <property type="match status" value="1"/>
</dbReference>
<dbReference type="GO" id="GO:0009897">
    <property type="term" value="C:external side of plasma membrane"/>
    <property type="evidence" value="ECO:0007669"/>
    <property type="project" value="TreeGrafter"/>
</dbReference>
<keyword evidence="6" id="KW-1185">Reference proteome</keyword>
<dbReference type="InterPro" id="IPR011162">
    <property type="entry name" value="MHC_I/II-like_Ag-recog"/>
</dbReference>
<dbReference type="InterPro" id="IPR003006">
    <property type="entry name" value="Ig/MHC_CS"/>
</dbReference>
<name>A0A7J6DAS2_9TELE</name>
<sequence length="426" mass="48373">MGVCRHRKRSPGWSTCGGAVTTSAALKWSSKVGVDPASSIFVESGFGALDWRLLVAADTRLNHTSRECNLAHNNEEVLEWEVYILSATHTVFSESGSHSLWVFATFLTGESSAPFSEFTAVIMLDDIVIGHYNADERSFVPATVQESVNVTEQMTISTVCKGIHEGMKTKAYYLIDYLNYTKGLHVQQRLVGCELLRDEAGRMMTLEAFNGESGFERRYNVQGDQHTDWKWPVIKSRAQLEYDAWLYAHFYRPLCISQLRKYLKKEQKRVMAKVKPRVRVIKRYCREAGAVQMTCLATGFYPRHINLTLLQDGQPVNEEKITVGELLPNPDGTYQMRKSVELSAEEQREKHTYTCTVTHLSLDNKLDISIEPGPDPVIIVPSVLLLLCVFGFLAAFKIWRRRYAQPEQIIYIPASADDQTTEQLQM</sequence>
<dbReference type="GO" id="GO:0005615">
    <property type="term" value="C:extracellular space"/>
    <property type="evidence" value="ECO:0007669"/>
    <property type="project" value="TreeGrafter"/>
</dbReference>
<evidence type="ECO:0000259" key="4">
    <source>
        <dbReference type="PROSITE" id="PS50835"/>
    </source>
</evidence>
<dbReference type="InterPro" id="IPR003597">
    <property type="entry name" value="Ig_C1-set"/>
</dbReference>
<dbReference type="Gene3D" id="3.30.500.10">
    <property type="entry name" value="MHC class I-like antigen recognition-like"/>
    <property type="match status" value="1"/>
</dbReference>
<evidence type="ECO:0000256" key="1">
    <source>
        <dbReference type="ARBA" id="ARBA00023180"/>
    </source>
</evidence>
<protein>
    <recommendedName>
        <fullName evidence="4">Ig-like domain-containing protein</fullName>
    </recommendedName>
</protein>
<keyword evidence="3" id="KW-0812">Transmembrane</keyword>
<proteinExistence type="predicted"/>
<dbReference type="InterPro" id="IPR013783">
    <property type="entry name" value="Ig-like_fold"/>
</dbReference>
<dbReference type="SMART" id="SM00407">
    <property type="entry name" value="IGc1"/>
    <property type="match status" value="1"/>
</dbReference>
<dbReference type="EMBL" id="JAAMOB010000003">
    <property type="protein sequence ID" value="KAF4116350.1"/>
    <property type="molecule type" value="Genomic_DNA"/>
</dbReference>
<dbReference type="PANTHER" id="PTHR16675">
    <property type="entry name" value="MHC CLASS I-RELATED"/>
    <property type="match status" value="1"/>
</dbReference>
<dbReference type="GO" id="GO:0006955">
    <property type="term" value="P:immune response"/>
    <property type="evidence" value="ECO:0007669"/>
    <property type="project" value="TreeGrafter"/>
</dbReference>
<keyword evidence="3" id="KW-1133">Transmembrane helix</keyword>
<dbReference type="InterPro" id="IPR037055">
    <property type="entry name" value="MHC_I-like_Ag-recog_sf"/>
</dbReference>
<evidence type="ECO:0000256" key="2">
    <source>
        <dbReference type="ARBA" id="ARBA00023319"/>
    </source>
</evidence>
<keyword evidence="3" id="KW-0472">Membrane</keyword>
<dbReference type="PROSITE" id="PS50835">
    <property type="entry name" value="IG_LIKE"/>
    <property type="match status" value="1"/>
</dbReference>
<dbReference type="InterPro" id="IPR007110">
    <property type="entry name" value="Ig-like_dom"/>
</dbReference>
<accession>A0A7J6DAS2</accession>
<reference evidence="5 6" key="1">
    <citation type="submission" date="2020-04" db="EMBL/GenBank/DDBJ databases">
        <title>Chromosome-level genome assembly of a cyprinid fish Onychostoma macrolepis by integration of Nanopore Sequencing, Bionano and Hi-C technology.</title>
        <authorList>
            <person name="Wang D."/>
        </authorList>
    </citation>
    <scope>NUCLEOTIDE SEQUENCE [LARGE SCALE GENOMIC DNA]</scope>
    <source>
        <strain evidence="5">SWU-2019</strain>
        <tissue evidence="5">Muscle</tissue>
    </source>
</reference>
<dbReference type="Gene3D" id="2.60.40.10">
    <property type="entry name" value="Immunoglobulins"/>
    <property type="match status" value="1"/>
</dbReference>
<dbReference type="SUPFAM" id="SSF54452">
    <property type="entry name" value="MHC antigen-recognition domain"/>
    <property type="match status" value="1"/>
</dbReference>
<evidence type="ECO:0000313" key="5">
    <source>
        <dbReference type="EMBL" id="KAF4116350.1"/>
    </source>
</evidence>